<dbReference type="InterPro" id="IPR008253">
    <property type="entry name" value="Marvel"/>
</dbReference>
<dbReference type="InterPro" id="IPR047123">
    <property type="entry name" value="MYADM-like"/>
</dbReference>
<evidence type="ECO:0000256" key="1">
    <source>
        <dbReference type="ARBA" id="ARBA00004141"/>
    </source>
</evidence>
<dbReference type="Proteomes" id="UP000694725">
    <property type="component" value="Unplaced"/>
</dbReference>
<keyword evidence="3" id="KW-0677">Repeat</keyword>
<dbReference type="PANTHER" id="PTHR17068">
    <property type="entry name" value="MYELOID-ASSOCIATED DIFFERENTIATION MARKER MYADM FAMILY MEMBER"/>
    <property type="match status" value="1"/>
</dbReference>
<dbReference type="Proteomes" id="UP000694720">
    <property type="component" value="Unplaced"/>
</dbReference>
<dbReference type="Proteomes" id="UP000694727">
    <property type="component" value="Unplaced"/>
</dbReference>
<evidence type="ECO:0000256" key="8">
    <source>
        <dbReference type="SAM" id="Phobius"/>
    </source>
</evidence>
<sequence>DESTSRAGYSLMGPQLFRVLQLLSTCVAFSMEASTGTWIGGIGSWSLFIWCFCFVVTLIILIVEFCELQSRIPFYWYNFPINYACHAALFCLLASIIYSTTYVHLLPPGPTRDQAITATTAFSCIASLAYAMEVAWAWTWIWLGLITGYMATVPGLFKGLEIFMACVIFAFISSPLLYQHQPALVWCVAVYAICFLLAVTALLLNWCNWDNSLPIPFPIFQLGLTLLSVLLYTSALVLWPLYQFDEKVDSQPQKSRDMSCSEGLTYYLCTWDQRLAVAILTGLLILSSFQVLMSWTPC</sequence>
<dbReference type="Proteomes" id="UP000694724">
    <property type="component" value="Unplaced"/>
</dbReference>
<feature type="transmembrane region" description="Helical" evidence="8">
    <location>
        <begin position="75"/>
        <end position="98"/>
    </location>
</feature>
<organism evidence="10 11">
    <name type="scientific">Sus scrofa</name>
    <name type="common">Pig</name>
    <dbReference type="NCBI Taxonomy" id="9823"/>
    <lineage>
        <taxon>Eukaryota</taxon>
        <taxon>Metazoa</taxon>
        <taxon>Chordata</taxon>
        <taxon>Craniata</taxon>
        <taxon>Vertebrata</taxon>
        <taxon>Euteleostomi</taxon>
        <taxon>Mammalia</taxon>
        <taxon>Eutheria</taxon>
        <taxon>Laurasiatheria</taxon>
        <taxon>Artiodactyla</taxon>
        <taxon>Suina</taxon>
        <taxon>Suidae</taxon>
        <taxon>Sus</taxon>
    </lineage>
</organism>
<keyword evidence="5 7" id="KW-0472">Membrane</keyword>
<dbReference type="Ensembl" id="ENSSSCT00035051321.1">
    <property type="protein sequence ID" value="ENSSSCP00035020567.1"/>
    <property type="gene ID" value="ENSSSCG00035038671.1"/>
</dbReference>
<evidence type="ECO:0000256" key="2">
    <source>
        <dbReference type="ARBA" id="ARBA00022692"/>
    </source>
</evidence>
<feature type="transmembrane region" description="Helical" evidence="8">
    <location>
        <begin position="219"/>
        <end position="242"/>
    </location>
</feature>
<comment type="subcellular location">
    <subcellularLocation>
        <location evidence="1">Membrane</location>
        <topology evidence="1">Multi-pass membrane protein</topology>
    </subcellularLocation>
</comment>
<feature type="transmembrane region" description="Helical" evidence="8">
    <location>
        <begin position="275"/>
        <end position="295"/>
    </location>
</feature>
<dbReference type="Ensembl" id="ENSSSCT00065068768.1">
    <property type="protein sequence ID" value="ENSSSCP00065029953.1"/>
    <property type="gene ID" value="ENSSSCG00065050205.1"/>
</dbReference>
<dbReference type="PANTHER" id="PTHR17068:SF15">
    <property type="entry name" value="MARVEL DOMAIN-CONTAINING PROTEIN"/>
    <property type="match status" value="1"/>
</dbReference>
<name>A0A8D1Z5B9_PIG</name>
<dbReference type="PROSITE" id="PS51225">
    <property type="entry name" value="MARVEL"/>
    <property type="match status" value="2"/>
</dbReference>
<reference evidence="10" key="1">
    <citation type="submission" date="2025-05" db="UniProtKB">
        <authorList>
            <consortium name="Ensembl"/>
        </authorList>
    </citation>
    <scope>IDENTIFICATION</scope>
</reference>
<dbReference type="Ensembl" id="ENSSSCT00030100512.1">
    <property type="protein sequence ID" value="ENSSSCP00030046341.1"/>
    <property type="gene ID" value="ENSSSCG00030071778.1"/>
</dbReference>
<evidence type="ECO:0000256" key="5">
    <source>
        <dbReference type="ARBA" id="ARBA00023136"/>
    </source>
</evidence>
<evidence type="ECO:0000313" key="11">
    <source>
        <dbReference type="Proteomes" id="UP000694725"/>
    </source>
</evidence>
<dbReference type="AlphaFoldDB" id="A0A8D1Z5B9"/>
<evidence type="ECO:0000259" key="9">
    <source>
        <dbReference type="PROSITE" id="PS51225"/>
    </source>
</evidence>
<dbReference type="GO" id="GO:0016020">
    <property type="term" value="C:membrane"/>
    <property type="evidence" value="ECO:0007669"/>
    <property type="project" value="UniProtKB-SubCell"/>
</dbReference>
<evidence type="ECO:0000256" key="7">
    <source>
        <dbReference type="PROSITE-ProRule" id="PRU00581"/>
    </source>
</evidence>
<feature type="domain" description="MARVEL" evidence="9">
    <location>
        <begin position="149"/>
        <end position="298"/>
    </location>
</feature>
<feature type="domain" description="MARVEL" evidence="9">
    <location>
        <begin position="9"/>
        <end position="142"/>
    </location>
</feature>
<feature type="transmembrane region" description="Helical" evidence="8">
    <location>
        <begin position="45"/>
        <end position="63"/>
    </location>
</feature>
<dbReference type="Ensembl" id="ENSSSCT00025092098.1">
    <property type="protein sequence ID" value="ENSSSCP00025040419.1"/>
    <property type="gene ID" value="ENSSSCG00025067035.1"/>
</dbReference>
<evidence type="ECO:0000313" key="10">
    <source>
        <dbReference type="Ensembl" id="ENSSSCP00065029953.1"/>
    </source>
</evidence>
<proteinExistence type="inferred from homology"/>
<keyword evidence="4 8" id="KW-1133">Transmembrane helix</keyword>
<dbReference type="Pfam" id="PF01284">
    <property type="entry name" value="MARVEL"/>
    <property type="match status" value="2"/>
</dbReference>
<feature type="transmembrane region" description="Helical" evidence="8">
    <location>
        <begin position="183"/>
        <end position="207"/>
    </location>
</feature>
<comment type="similarity">
    <text evidence="6">Belongs to the MAL family.</text>
</comment>
<keyword evidence="2 7" id="KW-0812">Transmembrane</keyword>
<evidence type="ECO:0000256" key="6">
    <source>
        <dbReference type="ARBA" id="ARBA00034721"/>
    </source>
</evidence>
<accession>A0A8D1Z5B9</accession>
<evidence type="ECO:0000256" key="4">
    <source>
        <dbReference type="ARBA" id="ARBA00022989"/>
    </source>
</evidence>
<dbReference type="Ensembl" id="ENSSSCT00055021039.1">
    <property type="protein sequence ID" value="ENSSSCP00055016638.1"/>
    <property type="gene ID" value="ENSSSCG00055010710.1"/>
</dbReference>
<feature type="transmembrane region" description="Helical" evidence="8">
    <location>
        <begin position="118"/>
        <end position="143"/>
    </location>
</feature>
<protein>
    <recommendedName>
        <fullName evidence="9">MARVEL domain-containing protein</fullName>
    </recommendedName>
</protein>
<evidence type="ECO:0000256" key="3">
    <source>
        <dbReference type="ARBA" id="ARBA00022737"/>
    </source>
</evidence>
<dbReference type="Proteomes" id="UP000694570">
    <property type="component" value="Unplaced"/>
</dbReference>
<feature type="transmembrane region" description="Helical" evidence="8">
    <location>
        <begin position="155"/>
        <end position="177"/>
    </location>
</feature>